<dbReference type="AlphaFoldDB" id="A0A8S2AT11"/>
<evidence type="ECO:0000313" key="2">
    <source>
        <dbReference type="Proteomes" id="UP000682877"/>
    </source>
</evidence>
<dbReference type="Pfam" id="PF04776">
    <property type="entry name" value="protein_MS5"/>
    <property type="match status" value="2"/>
</dbReference>
<evidence type="ECO:0000313" key="1">
    <source>
        <dbReference type="EMBL" id="CAE6169645.1"/>
    </source>
</evidence>
<reference evidence="1" key="1">
    <citation type="submission" date="2021-01" db="EMBL/GenBank/DDBJ databases">
        <authorList>
            <person name="Bezrukov I."/>
        </authorList>
    </citation>
    <scope>NUCLEOTIDE SEQUENCE</scope>
</reference>
<protein>
    <submittedName>
        <fullName evidence="1">Uncharacterized protein</fullName>
    </submittedName>
</protein>
<keyword evidence="2" id="KW-1185">Reference proteome</keyword>
<dbReference type="PANTHER" id="PTHR31260:SF28">
    <property type="entry name" value="CYSTATIN DOMAIN PROTEIN"/>
    <property type="match status" value="1"/>
</dbReference>
<accession>A0A8S2AT11</accession>
<sequence>MEAVCKRKFEETTVSRDVANSGFISEEEWSAAVNNDPPSGWTDEDDDVVSSGFILKEEWSAAVHNDPPSGWTDEDDDDVVTDLEQELYRQIRESDGFDVDIRIPSSFLYVYKCANNDDYRDADIVGICARVGLHWYNFHKGSNLEFMHLDKYNSRFCALMTYHITAEAIDPANDSRFTFQTCATRTTCKNDEDLRILTEVCRIKPKIQGTGDILKRWNDEAIDDIYKGNLPEWISDDALIPCSEQDQFYEVQESDIQEHNWLNLYTEIASYSLWEGDMRLESCVPVQIMKVIVETREAVESKEKLMAGNAIFYISFRVLNAPHGPPQDHRAIVRRTIDGIPGHVCLEFKCWLKDLSRRSLYKAMEPKQELKAGNAIFYISFRDCGLTEDHRAVVRRTTDGHPEHLFLEVKCQLRTCRAALTKFFCSID</sequence>
<dbReference type="EMBL" id="LR999457">
    <property type="protein sequence ID" value="CAE6169645.1"/>
    <property type="molecule type" value="Genomic_DNA"/>
</dbReference>
<gene>
    <name evidence="1" type="ORF">AARE701A_LOCUS18133</name>
</gene>
<name>A0A8S2AT11_ARAAE</name>
<organism evidence="1 2">
    <name type="scientific">Arabidopsis arenosa</name>
    <name type="common">Sand rock-cress</name>
    <name type="synonym">Cardaminopsis arenosa</name>
    <dbReference type="NCBI Taxonomy" id="38785"/>
    <lineage>
        <taxon>Eukaryota</taxon>
        <taxon>Viridiplantae</taxon>
        <taxon>Streptophyta</taxon>
        <taxon>Embryophyta</taxon>
        <taxon>Tracheophyta</taxon>
        <taxon>Spermatophyta</taxon>
        <taxon>Magnoliopsida</taxon>
        <taxon>eudicotyledons</taxon>
        <taxon>Gunneridae</taxon>
        <taxon>Pentapetalae</taxon>
        <taxon>rosids</taxon>
        <taxon>malvids</taxon>
        <taxon>Brassicales</taxon>
        <taxon>Brassicaceae</taxon>
        <taxon>Camelineae</taxon>
        <taxon>Arabidopsis</taxon>
    </lineage>
</organism>
<dbReference type="PANTHER" id="PTHR31260">
    <property type="entry name" value="CYSTATIN/MONELLIN SUPERFAMILY PROTEIN"/>
    <property type="match status" value="1"/>
</dbReference>
<proteinExistence type="predicted"/>
<dbReference type="NCBIfam" id="TIGR01572">
    <property type="entry name" value="A_thl_para_3677"/>
    <property type="match status" value="1"/>
</dbReference>
<dbReference type="InterPro" id="IPR006462">
    <property type="entry name" value="MS5"/>
</dbReference>
<dbReference type="Proteomes" id="UP000682877">
    <property type="component" value="Chromosome 7"/>
</dbReference>